<dbReference type="Pfam" id="PF02705">
    <property type="entry name" value="K_trans"/>
    <property type="match status" value="1"/>
</dbReference>
<evidence type="ECO:0000256" key="10">
    <source>
        <dbReference type="ARBA" id="ARBA00023136"/>
    </source>
</evidence>
<feature type="region of interest" description="Disordered" evidence="12">
    <location>
        <begin position="642"/>
        <end position="664"/>
    </location>
</feature>
<dbReference type="InterPro" id="IPR023051">
    <property type="entry name" value="Kup"/>
</dbReference>
<evidence type="ECO:0000256" key="9">
    <source>
        <dbReference type="ARBA" id="ARBA00023065"/>
    </source>
</evidence>
<feature type="transmembrane region" description="Helical" evidence="11">
    <location>
        <begin position="135"/>
        <end position="151"/>
    </location>
</feature>
<evidence type="ECO:0000313" key="16">
    <source>
        <dbReference type="Proteomes" id="UP000288227"/>
    </source>
</evidence>
<feature type="transmembrane region" description="Helical" evidence="11">
    <location>
        <begin position="415"/>
        <end position="434"/>
    </location>
</feature>
<comment type="similarity">
    <text evidence="11">Belongs to the HAK/KUP transporter (TC 2.A.72) family.</text>
</comment>
<comment type="catalytic activity">
    <reaction evidence="11">
        <text>K(+)(in) + H(+)(in) = K(+)(out) + H(+)(out)</text>
        <dbReference type="Rhea" id="RHEA:28490"/>
        <dbReference type="ChEBI" id="CHEBI:15378"/>
        <dbReference type="ChEBI" id="CHEBI:29103"/>
    </reaction>
</comment>
<feature type="transmembrane region" description="Helical" evidence="11">
    <location>
        <begin position="280"/>
        <end position="310"/>
    </location>
</feature>
<feature type="transmembrane region" description="Helical" evidence="11">
    <location>
        <begin position="238"/>
        <end position="260"/>
    </location>
</feature>
<protein>
    <recommendedName>
        <fullName evidence="11">Probable potassium transport system protein Kup</fullName>
    </recommendedName>
</protein>
<evidence type="ECO:0000256" key="4">
    <source>
        <dbReference type="ARBA" id="ARBA00022538"/>
    </source>
</evidence>
<evidence type="ECO:0000256" key="1">
    <source>
        <dbReference type="ARBA" id="ARBA00004141"/>
    </source>
</evidence>
<name>A0A401UEH8_9BACT</name>
<evidence type="ECO:0000256" key="2">
    <source>
        <dbReference type="ARBA" id="ARBA00022448"/>
    </source>
</evidence>
<dbReference type="GO" id="GO:0005886">
    <property type="term" value="C:plasma membrane"/>
    <property type="evidence" value="ECO:0007669"/>
    <property type="project" value="UniProtKB-SubCell"/>
</dbReference>
<dbReference type="Pfam" id="PF22776">
    <property type="entry name" value="K_trans_C"/>
    <property type="match status" value="1"/>
</dbReference>
<feature type="transmembrane region" description="Helical" evidence="11">
    <location>
        <begin position="388"/>
        <end position="409"/>
    </location>
</feature>
<evidence type="ECO:0000259" key="13">
    <source>
        <dbReference type="Pfam" id="PF02705"/>
    </source>
</evidence>
<reference evidence="15 16" key="1">
    <citation type="submission" date="2018-11" db="EMBL/GenBank/DDBJ databases">
        <title>Chryseotalea sanarue gen. nov., sp., nov., a member of the family Cytophagaceae, isolated from a brackish lake in Hamamatsu Japan.</title>
        <authorList>
            <person name="Maejima Y."/>
            <person name="Iino T."/>
            <person name="Muraguchi Y."/>
            <person name="Fukuda K."/>
            <person name="Ohkuma M."/>
            <person name="Moriuchi R."/>
            <person name="Dohra H."/>
            <person name="Kimbara K."/>
            <person name="Shintani M."/>
        </authorList>
    </citation>
    <scope>NUCLEOTIDE SEQUENCE [LARGE SCALE GENOMIC DNA]</scope>
    <source>
        <strain evidence="15 16">Ys</strain>
    </source>
</reference>
<keyword evidence="5 11" id="KW-0812">Transmembrane</keyword>
<dbReference type="PANTHER" id="PTHR30540:SF83">
    <property type="entry name" value="K+ POTASSIUM TRANSPORTER"/>
    <property type="match status" value="1"/>
</dbReference>
<dbReference type="RefSeq" id="WP_127123960.1">
    <property type="nucleotide sequence ID" value="NZ_BHXQ01000007.1"/>
</dbReference>
<dbReference type="InterPro" id="IPR053951">
    <property type="entry name" value="K_trans_N"/>
</dbReference>
<sequence length="664" mass="74279">MENGHSKLQTLTGAGVLVSLGIIYGDIGTSPLYVFKAIIGQRDITEELIFGGLSLVIWTLTLVTTIKYVYLALNADNKGEGGIFALYALVRKYRAGWVIFPAIIGCATLISDGFITPAISVSSAVEGLRILNADIPTVPIVITIIIAIFVFQQFGTSVVGKTFGPIMLIWFTFIGTMGLLQLVKNPEVLKALNPMYAINLLIKYPGGFWILGAVFLCTTGAEALYSDLGHCGKKNIRVGWGFVKVALLLNYFGQAAWLMTQVDSRLGDIIPFYAIIPEPLLIFGIIIATMAAIIASQALISGTFTLVNEAMKLKLWPATRLRYPSEVKGQIYIPSINWILMIGCIAVVLIFRESSAMEGAYGLAITFDMLMTTSLLVYYFSLSKKSTIRAMGMAVLFFSIEGAFLVSNLSKFGHGGWFTFTIASAFFFMMFILVRARKLRDRHTEFVDVKHYVELMQDVQNDQSIPKEATNLVYLAVADSKRYIDSNIIYSLFKKRPKRADVYWFLHVDTVDSPFTSKYSIDTIIPRKCFFVRMKLGFKTPHRINLLFNKIVHEMAEYGEVDLVSPYPALHKHSMTADFKFIILNSWASSDSEISNFDRIVIQGYRLIKKFSLGTAELYGLEAANIETERAPISVGPQAKAKIKREKEDVEREKEERYAEYGKK</sequence>
<comment type="function">
    <text evidence="11">Transport of potassium into the cell. Likely operates as a K(+):H(+) symporter.</text>
</comment>
<comment type="subcellular location">
    <subcellularLocation>
        <location evidence="11">Cell membrane</location>
        <topology evidence="11">Multi-pass membrane protein</topology>
    </subcellularLocation>
    <subcellularLocation>
        <location evidence="1">Membrane</location>
        <topology evidence="1">Multi-pass membrane protein</topology>
    </subcellularLocation>
</comment>
<organism evidence="15 16">
    <name type="scientific">Chryseotalea sanaruensis</name>
    <dbReference type="NCBI Taxonomy" id="2482724"/>
    <lineage>
        <taxon>Bacteria</taxon>
        <taxon>Pseudomonadati</taxon>
        <taxon>Bacteroidota</taxon>
        <taxon>Cytophagia</taxon>
        <taxon>Cytophagales</taxon>
        <taxon>Chryseotaleaceae</taxon>
        <taxon>Chryseotalea</taxon>
    </lineage>
</organism>
<proteinExistence type="inferred from homology"/>
<feature type="transmembrane region" description="Helical" evidence="11">
    <location>
        <begin position="163"/>
        <end position="183"/>
    </location>
</feature>
<keyword evidence="8 11" id="KW-1133">Transmembrane helix</keyword>
<evidence type="ECO:0000256" key="7">
    <source>
        <dbReference type="ARBA" id="ARBA00022958"/>
    </source>
</evidence>
<keyword evidence="9 11" id="KW-0406">Ion transport</keyword>
<dbReference type="OrthoDB" id="9805577at2"/>
<dbReference type="GO" id="GO:0015293">
    <property type="term" value="F:symporter activity"/>
    <property type="evidence" value="ECO:0007669"/>
    <property type="project" value="UniProtKB-UniRule"/>
</dbReference>
<keyword evidence="2 11" id="KW-0813">Transport</keyword>
<feature type="transmembrane region" description="Helical" evidence="11">
    <location>
        <begin position="331"/>
        <end position="351"/>
    </location>
</feature>
<evidence type="ECO:0000256" key="6">
    <source>
        <dbReference type="ARBA" id="ARBA00022847"/>
    </source>
</evidence>
<evidence type="ECO:0000256" key="5">
    <source>
        <dbReference type="ARBA" id="ARBA00022692"/>
    </source>
</evidence>
<feature type="transmembrane region" description="Helical" evidence="11">
    <location>
        <begin position="363"/>
        <end position="381"/>
    </location>
</feature>
<gene>
    <name evidence="11" type="primary">kup</name>
    <name evidence="15" type="ORF">SanaruYs_35540</name>
</gene>
<dbReference type="PANTHER" id="PTHR30540">
    <property type="entry name" value="OSMOTIC STRESS POTASSIUM TRANSPORTER"/>
    <property type="match status" value="1"/>
</dbReference>
<dbReference type="InterPro" id="IPR053952">
    <property type="entry name" value="K_trans_C"/>
</dbReference>
<dbReference type="GO" id="GO:0015079">
    <property type="term" value="F:potassium ion transmembrane transporter activity"/>
    <property type="evidence" value="ECO:0007669"/>
    <property type="project" value="UniProtKB-UniRule"/>
</dbReference>
<evidence type="ECO:0000259" key="14">
    <source>
        <dbReference type="Pfam" id="PF22776"/>
    </source>
</evidence>
<feature type="compositionally biased region" description="Basic and acidic residues" evidence="12">
    <location>
        <begin position="645"/>
        <end position="664"/>
    </location>
</feature>
<dbReference type="InterPro" id="IPR003855">
    <property type="entry name" value="K+_transporter"/>
</dbReference>
<keyword evidence="6 11" id="KW-0769">Symport</keyword>
<dbReference type="Proteomes" id="UP000288227">
    <property type="component" value="Unassembled WGS sequence"/>
</dbReference>
<keyword evidence="10 11" id="KW-0472">Membrane</keyword>
<accession>A0A401UEH8</accession>
<feature type="domain" description="K+ potassium transporter integral membrane" evidence="13">
    <location>
        <begin position="16"/>
        <end position="446"/>
    </location>
</feature>
<comment type="caution">
    <text evidence="15">The sequence shown here is derived from an EMBL/GenBank/DDBJ whole genome shotgun (WGS) entry which is preliminary data.</text>
</comment>
<feature type="transmembrane region" description="Helical" evidence="11">
    <location>
        <begin position="49"/>
        <end position="73"/>
    </location>
</feature>
<dbReference type="HAMAP" id="MF_01522">
    <property type="entry name" value="Kup"/>
    <property type="match status" value="1"/>
</dbReference>
<keyword evidence="7 11" id="KW-0630">Potassium</keyword>
<feature type="transmembrane region" description="Helical" evidence="11">
    <location>
        <begin position="195"/>
        <end position="217"/>
    </location>
</feature>
<evidence type="ECO:0000256" key="12">
    <source>
        <dbReference type="SAM" id="MobiDB-lite"/>
    </source>
</evidence>
<dbReference type="EMBL" id="BHXQ01000007">
    <property type="protein sequence ID" value="GCC53311.1"/>
    <property type="molecule type" value="Genomic_DNA"/>
</dbReference>
<feature type="domain" description="K+ potassium transporter C-terminal" evidence="14">
    <location>
        <begin position="471"/>
        <end position="625"/>
    </location>
</feature>
<evidence type="ECO:0000256" key="11">
    <source>
        <dbReference type="HAMAP-Rule" id="MF_01522"/>
    </source>
</evidence>
<evidence type="ECO:0000256" key="8">
    <source>
        <dbReference type="ARBA" id="ARBA00022989"/>
    </source>
</evidence>
<keyword evidence="4 11" id="KW-0633">Potassium transport</keyword>
<evidence type="ECO:0000313" key="15">
    <source>
        <dbReference type="EMBL" id="GCC53311.1"/>
    </source>
</evidence>
<dbReference type="AlphaFoldDB" id="A0A401UEH8"/>
<keyword evidence="3 11" id="KW-1003">Cell membrane</keyword>
<feature type="transmembrane region" description="Helical" evidence="11">
    <location>
        <begin position="94"/>
        <end position="115"/>
    </location>
</feature>
<evidence type="ECO:0000256" key="3">
    <source>
        <dbReference type="ARBA" id="ARBA00022475"/>
    </source>
</evidence>
<keyword evidence="16" id="KW-1185">Reference proteome</keyword>